<dbReference type="GO" id="GO:0009168">
    <property type="term" value="P:purine ribonucleoside monophosphate biosynthetic process"/>
    <property type="evidence" value="ECO:0007669"/>
    <property type="project" value="InterPro"/>
</dbReference>
<dbReference type="Pfam" id="PF12439">
    <property type="entry name" value="GDE_N"/>
    <property type="match status" value="1"/>
</dbReference>
<dbReference type="GO" id="GO:0019239">
    <property type="term" value="F:deaminase activity"/>
    <property type="evidence" value="ECO:0007669"/>
    <property type="project" value="InterPro"/>
</dbReference>
<organism evidence="7 8">
    <name type="scientific">Thermoclostridium stercorarium subsp. thermolacticum DSM 2910</name>
    <dbReference type="NCBI Taxonomy" id="1121336"/>
    <lineage>
        <taxon>Bacteria</taxon>
        <taxon>Bacillati</taxon>
        <taxon>Bacillota</taxon>
        <taxon>Clostridia</taxon>
        <taxon>Eubacteriales</taxon>
        <taxon>Oscillospiraceae</taxon>
        <taxon>Thermoclostridium</taxon>
    </lineage>
</organism>
<evidence type="ECO:0000313" key="8">
    <source>
        <dbReference type="Proteomes" id="UP000092971"/>
    </source>
</evidence>
<evidence type="ECO:0000256" key="2">
    <source>
        <dbReference type="ARBA" id="ARBA00022723"/>
    </source>
</evidence>
<dbReference type="InterPro" id="IPR024742">
    <property type="entry name" value="Glycogen_debranch_N"/>
</dbReference>
<name>A0A1B1YDB7_THEST</name>
<dbReference type="PANTHER" id="PTHR10569:SF2">
    <property type="entry name" value="GLYCOGEN DEBRANCHING ENZYME"/>
    <property type="match status" value="1"/>
</dbReference>
<reference evidence="7 8" key="1">
    <citation type="submission" date="2016-02" db="EMBL/GenBank/DDBJ databases">
        <title>Comparison of Clostridium stercorarium subspecies using comparative genomics and transcriptomics.</title>
        <authorList>
            <person name="Schellenberg J."/>
            <person name="Thallinger G."/>
            <person name="Levin D.B."/>
            <person name="Zhang X."/>
            <person name="Alvare G."/>
            <person name="Fristensky B."/>
            <person name="Sparling R."/>
        </authorList>
    </citation>
    <scope>NUCLEOTIDE SEQUENCE [LARGE SCALE GENOMIC DNA]</scope>
    <source>
        <strain evidence="7 8">DSM 2910</strain>
    </source>
</reference>
<dbReference type="FunFam" id="1.50.10.10:FF:000073">
    <property type="entry name" value="Glycogen debranching enzyme, hypothetical (TreX-like)"/>
    <property type="match status" value="1"/>
</dbReference>
<protein>
    <submittedName>
        <fullName evidence="7">Glycogen debranching protein</fullName>
    </submittedName>
</protein>
<dbReference type="Gene3D" id="1.50.10.10">
    <property type="match status" value="1"/>
</dbReference>
<dbReference type="SUPFAM" id="SSF48208">
    <property type="entry name" value="Six-hairpin glycosidases"/>
    <property type="match status" value="1"/>
</dbReference>
<dbReference type="Pfam" id="PF06202">
    <property type="entry name" value="GDE_C"/>
    <property type="match status" value="1"/>
</dbReference>
<dbReference type="NCBIfam" id="TIGR01561">
    <property type="entry name" value="gde_arch"/>
    <property type="match status" value="1"/>
</dbReference>
<dbReference type="AlphaFoldDB" id="A0A1B1YDB7"/>
<keyword evidence="2" id="KW-0479">Metal-binding</keyword>
<keyword evidence="4" id="KW-0862">Zinc</keyword>
<keyword evidence="3" id="KW-0378">Hydrolase</keyword>
<dbReference type="Proteomes" id="UP000092971">
    <property type="component" value="Chromosome"/>
</dbReference>
<dbReference type="GO" id="GO:0004135">
    <property type="term" value="F:amylo-alpha-1,6-glucosidase activity"/>
    <property type="evidence" value="ECO:0007669"/>
    <property type="project" value="InterPro"/>
</dbReference>
<dbReference type="GO" id="GO:0046872">
    <property type="term" value="F:metal ion binding"/>
    <property type="evidence" value="ECO:0007669"/>
    <property type="project" value="UniProtKB-KW"/>
</dbReference>
<evidence type="ECO:0000256" key="4">
    <source>
        <dbReference type="ARBA" id="ARBA00022833"/>
    </source>
</evidence>
<dbReference type="RefSeq" id="WP_065821339.1">
    <property type="nucleotide sequence ID" value="NZ_CP014672.1"/>
</dbReference>
<dbReference type="OrthoDB" id="9761875at2"/>
<evidence type="ECO:0000259" key="5">
    <source>
        <dbReference type="Pfam" id="PF06202"/>
    </source>
</evidence>
<comment type="cofactor">
    <cofactor evidence="1">
        <name>Zn(2+)</name>
        <dbReference type="ChEBI" id="CHEBI:29105"/>
    </cofactor>
</comment>
<dbReference type="PROSITE" id="PS51257">
    <property type="entry name" value="PROKAR_LIPOPROTEIN"/>
    <property type="match status" value="1"/>
</dbReference>
<dbReference type="PROSITE" id="PS00485">
    <property type="entry name" value="A_DEAMINASE"/>
    <property type="match status" value="1"/>
</dbReference>
<dbReference type="InterPro" id="IPR006650">
    <property type="entry name" value="A/AMP_deam_AS"/>
</dbReference>
<gene>
    <name evidence="7" type="ORF">CSTERTH_06840</name>
</gene>
<proteinExistence type="predicted"/>
<dbReference type="InterPro" id="IPR012341">
    <property type="entry name" value="6hp_glycosidase-like_sf"/>
</dbReference>
<accession>A0A1B1YDB7</accession>
<dbReference type="InterPro" id="IPR010401">
    <property type="entry name" value="AGL/Gdb1"/>
</dbReference>
<dbReference type="EMBL" id="CP014672">
    <property type="protein sequence ID" value="ANW98763.1"/>
    <property type="molecule type" value="Genomic_DNA"/>
</dbReference>
<dbReference type="GO" id="GO:0004134">
    <property type="term" value="F:4-alpha-glucanotransferase activity"/>
    <property type="evidence" value="ECO:0007669"/>
    <property type="project" value="InterPro"/>
</dbReference>
<dbReference type="PANTHER" id="PTHR10569">
    <property type="entry name" value="GLYCOGEN DEBRANCHING ENZYME"/>
    <property type="match status" value="1"/>
</dbReference>
<feature type="domain" description="Glycogen debranching enzyme C-terminal" evidence="5">
    <location>
        <begin position="278"/>
        <end position="642"/>
    </location>
</feature>
<evidence type="ECO:0000256" key="1">
    <source>
        <dbReference type="ARBA" id="ARBA00001947"/>
    </source>
</evidence>
<dbReference type="InterPro" id="IPR008928">
    <property type="entry name" value="6-hairpin_glycosidase_sf"/>
</dbReference>
<evidence type="ECO:0000313" key="7">
    <source>
        <dbReference type="EMBL" id="ANW98763.1"/>
    </source>
</evidence>
<evidence type="ECO:0000259" key="6">
    <source>
        <dbReference type="Pfam" id="PF12439"/>
    </source>
</evidence>
<evidence type="ECO:0000256" key="3">
    <source>
        <dbReference type="ARBA" id="ARBA00022801"/>
    </source>
</evidence>
<feature type="domain" description="Glycogen debranching enzyme bacterial and archaeal type N-terminal" evidence="6">
    <location>
        <begin position="17"/>
        <end position="232"/>
    </location>
</feature>
<dbReference type="InterPro" id="IPR032790">
    <property type="entry name" value="GDE_C"/>
</dbReference>
<sequence length="654" mass="75389">MIFGKSHWITPDQGIKKEWLITNGIGGFACGTIIGMNARRYHGLLIASLNPPTERFLVMSSVSECVLVNGEKHLLHTFRTPDFFAHGEYYLEAFRYDFIPEFYYRIESMRIEKRICLRNRKNQVAVVYRIINPVTCRIQLAPLINFRDYHGLSVSGSLNFSTEIRDREIIITPGNTDRKIFVACSDGKAVESNCFFYNMDYPYEHERGFDGTEDHYMPGYFDIPVSEGEEKTITLICSFDEPVDITDGEFIIAEEIKRQKALLPGFDGDEFLRRLVLAADKFIVERNSTNSKTVIAGYPWFTDWGRDTMISLTGLTLVTKRYGDARDILYTFAKYEKDGLIPNLFPDEKNEPAYNTVDAALWFFEAVYKYLRYTGDMKFVKEELLTVLKRIFKAYREGTVFNIKMDDDFLIYAGNEHTQLTWMDAKVDDWVVTPRHGKAVEINALWYNAAMVMSYIFEQIGENNADYSALAEEIRKSFIKLFWNANKGCLYDVVNEKGKDDKIRPNQILAVSLSFPLLDGELAKSVVDTVYRKLYTAYGLRSLSSDDPEYKGIYIGDRYQRDGAYHQGTVWVWPLGQFITAYARVYRNDKSLSEKLKAFFIPFHDHLRDACIGNISEIFDGNEPLIARGCFAQAWSVAEILRAYAEDYLPLVDP</sequence>
<dbReference type="InterPro" id="IPR006451">
    <property type="entry name" value="Glycogen_debranch_arc"/>
</dbReference>
<dbReference type="GO" id="GO:0005980">
    <property type="term" value="P:glycogen catabolic process"/>
    <property type="evidence" value="ECO:0007669"/>
    <property type="project" value="InterPro"/>
</dbReference>